<keyword evidence="2" id="KW-0521">NADP</keyword>
<comment type="similarity">
    <text evidence="1">Belongs to the short-chain dehydrogenases/reductases (SDR) family.</text>
</comment>
<dbReference type="Gene3D" id="3.40.50.720">
    <property type="entry name" value="NAD(P)-binding Rossmann-like Domain"/>
    <property type="match status" value="1"/>
</dbReference>
<protein>
    <submittedName>
        <fullName evidence="4">Putative peroxisomal 2,4-dienoyl-CoA reductase</fullName>
    </submittedName>
</protein>
<evidence type="ECO:0000256" key="3">
    <source>
        <dbReference type="ARBA" id="ARBA00023002"/>
    </source>
</evidence>
<dbReference type="InterPro" id="IPR057571">
    <property type="entry name" value="SDR_PhqE-like"/>
</dbReference>
<dbReference type="CDD" id="cd05233">
    <property type="entry name" value="SDR_c"/>
    <property type="match status" value="1"/>
</dbReference>
<organism evidence="4 5">
    <name type="scientific">Byssochlamys spectabilis</name>
    <name type="common">Paecilomyces variotii</name>
    <dbReference type="NCBI Taxonomy" id="264951"/>
    <lineage>
        <taxon>Eukaryota</taxon>
        <taxon>Fungi</taxon>
        <taxon>Dikarya</taxon>
        <taxon>Ascomycota</taxon>
        <taxon>Pezizomycotina</taxon>
        <taxon>Eurotiomycetes</taxon>
        <taxon>Eurotiomycetidae</taxon>
        <taxon>Eurotiales</taxon>
        <taxon>Thermoascaceae</taxon>
        <taxon>Paecilomyces</taxon>
    </lineage>
</organism>
<dbReference type="RefSeq" id="XP_028480916.1">
    <property type="nucleotide sequence ID" value="XM_028631713.1"/>
</dbReference>
<dbReference type="GeneID" id="39600990"/>
<sequence>MPSIAGSKVLILGGSSGIGFGVAKHSLVEGARVFISSSNPTRVSNAVNSLKESFPNGDVTGYPCDLSQDDAESRLEDLFSKIGELDHIIFTAGDGLALKPVSEIDIDYIRKAGHVRFTVPLLVAKVGSRYLKKSHTSSYILTGGAVAQKPMPNWSVVASYSSGLNGMVRNLALDLKPIRVNLVIPGAIETELWGPNREALVKQAAAHTALGKVGAPEEVAEAYIYFMKDTNATASSISSNGGSLIV</sequence>
<dbReference type="InterPro" id="IPR051122">
    <property type="entry name" value="SDR_DHRS6-like"/>
</dbReference>
<proteinExistence type="inferred from homology"/>
<dbReference type="SUPFAM" id="SSF51735">
    <property type="entry name" value="NAD(P)-binding Rossmann-fold domains"/>
    <property type="match status" value="1"/>
</dbReference>
<reference evidence="4 5" key="1">
    <citation type="journal article" date="2018" name="Front. Microbiol.">
        <title>Genomic and genetic insights into a cosmopolitan fungus, Paecilomyces variotii (Eurotiales).</title>
        <authorList>
            <person name="Urquhart A.S."/>
            <person name="Mondo S.J."/>
            <person name="Makela M.R."/>
            <person name="Hane J.K."/>
            <person name="Wiebenga A."/>
            <person name="He G."/>
            <person name="Mihaltcheva S."/>
            <person name="Pangilinan J."/>
            <person name="Lipzen A."/>
            <person name="Barry K."/>
            <person name="de Vries R.P."/>
            <person name="Grigoriev I.V."/>
            <person name="Idnurm A."/>
        </authorList>
    </citation>
    <scope>NUCLEOTIDE SEQUENCE [LARGE SCALE GENOMIC DNA]</scope>
    <source>
        <strain evidence="4 5">CBS 101075</strain>
    </source>
</reference>
<evidence type="ECO:0000313" key="5">
    <source>
        <dbReference type="Proteomes" id="UP000283841"/>
    </source>
</evidence>
<evidence type="ECO:0000313" key="4">
    <source>
        <dbReference type="EMBL" id="RWQ91271.1"/>
    </source>
</evidence>
<dbReference type="GO" id="GO:0016491">
    <property type="term" value="F:oxidoreductase activity"/>
    <property type="evidence" value="ECO:0007669"/>
    <property type="project" value="UniProtKB-KW"/>
</dbReference>
<gene>
    <name evidence="4" type="ORF">C8Q69DRAFT_483408</name>
</gene>
<keyword evidence="5" id="KW-1185">Reference proteome</keyword>
<dbReference type="PANTHER" id="PTHR43477">
    <property type="entry name" value="DIHYDROANTICAPSIN 7-DEHYDROGENASE"/>
    <property type="match status" value="1"/>
</dbReference>
<dbReference type="Proteomes" id="UP000283841">
    <property type="component" value="Unassembled WGS sequence"/>
</dbReference>
<accession>A0A443HHH2</accession>
<dbReference type="InterPro" id="IPR002347">
    <property type="entry name" value="SDR_fam"/>
</dbReference>
<evidence type="ECO:0000256" key="1">
    <source>
        <dbReference type="ARBA" id="ARBA00006484"/>
    </source>
</evidence>
<dbReference type="AlphaFoldDB" id="A0A443HHH2"/>
<name>A0A443HHH2_BYSSP</name>
<dbReference type="Pfam" id="PF23441">
    <property type="entry name" value="SDR"/>
    <property type="match status" value="1"/>
</dbReference>
<dbReference type="InterPro" id="IPR036291">
    <property type="entry name" value="NAD(P)-bd_dom_sf"/>
</dbReference>
<dbReference type="VEuPathDB" id="FungiDB:C8Q69DRAFT_483408"/>
<dbReference type="OrthoDB" id="294295at2759"/>
<keyword evidence="3" id="KW-0560">Oxidoreductase</keyword>
<dbReference type="PRINTS" id="PR00081">
    <property type="entry name" value="GDHRDH"/>
</dbReference>
<evidence type="ECO:0000256" key="2">
    <source>
        <dbReference type="ARBA" id="ARBA00022857"/>
    </source>
</evidence>
<comment type="caution">
    <text evidence="4">The sequence shown here is derived from an EMBL/GenBank/DDBJ whole genome shotgun (WGS) entry which is preliminary data.</text>
</comment>
<dbReference type="EMBL" id="RCNU01000023">
    <property type="protein sequence ID" value="RWQ91271.1"/>
    <property type="molecule type" value="Genomic_DNA"/>
</dbReference>
<dbReference type="STRING" id="264951.A0A443HHH2"/>
<dbReference type="PANTHER" id="PTHR43477:SF1">
    <property type="entry name" value="DIHYDROANTICAPSIN 7-DEHYDROGENASE"/>
    <property type="match status" value="1"/>
</dbReference>